<keyword evidence="5" id="KW-0131">Cell cycle</keyword>
<evidence type="ECO:0000256" key="1">
    <source>
        <dbReference type="ARBA" id="ARBA00004123"/>
    </source>
</evidence>
<keyword evidence="3" id="KW-0238">DNA-binding</keyword>
<evidence type="ECO:0000313" key="7">
    <source>
        <dbReference type="EMBL" id="KAK8403824.1"/>
    </source>
</evidence>
<keyword evidence="2" id="KW-0235">DNA replication</keyword>
<comment type="similarity">
    <text evidence="6">Belongs to the CTF8 family.</text>
</comment>
<dbReference type="GO" id="GO:0006260">
    <property type="term" value="P:DNA replication"/>
    <property type="evidence" value="ECO:0007669"/>
    <property type="project" value="UniProtKB-KW"/>
</dbReference>
<evidence type="ECO:0000313" key="8">
    <source>
        <dbReference type="Proteomes" id="UP001487740"/>
    </source>
</evidence>
<dbReference type="Pfam" id="PF09696">
    <property type="entry name" value="Ctf8"/>
    <property type="match status" value="1"/>
</dbReference>
<keyword evidence="8" id="KW-1185">Reference proteome</keyword>
<dbReference type="PANTHER" id="PTHR28605">
    <property type="entry name" value="CTF8, CHROMOSOME TRANSMISSION FIDELITY FACTOR 8 HOMOLOG (S. CEREVISIAE)"/>
    <property type="match status" value="1"/>
</dbReference>
<dbReference type="InterPro" id="IPR018607">
    <property type="entry name" value="Ctf8"/>
</dbReference>
<dbReference type="GO" id="GO:0003677">
    <property type="term" value="F:DNA binding"/>
    <property type="evidence" value="ECO:0007669"/>
    <property type="project" value="UniProtKB-KW"/>
</dbReference>
<keyword evidence="4" id="KW-0539">Nucleus</keyword>
<accession>A0AAW0UVU2</accession>
<reference evidence="7 8" key="1">
    <citation type="submission" date="2023-03" db="EMBL/GenBank/DDBJ databases">
        <title>High-quality genome of Scylla paramamosain provides insights in environmental adaptation.</title>
        <authorList>
            <person name="Zhang L."/>
        </authorList>
    </citation>
    <scope>NUCLEOTIDE SEQUENCE [LARGE SCALE GENOMIC DNA]</scope>
    <source>
        <strain evidence="7">LZ_2023a</strain>
        <tissue evidence="7">Muscle</tissue>
    </source>
</reference>
<name>A0AAW0UVU2_SCYPA</name>
<sequence length="146" mass="16300">MQIPVQVSKDGLKEWMMVELQGELRCLPHITMGGRLLGDLLFNKQILLKFSAIFRSINGFENFSIISVEIKNTHFLYSQGVPVLLIGHHILHGAVQDLSKPVAVMKKVGDREGPEAHYSVTAVVHKKVLFKNRPKPIVNAGAPRLI</sequence>
<dbReference type="AlphaFoldDB" id="A0AAW0UVU2"/>
<evidence type="ECO:0008006" key="9">
    <source>
        <dbReference type="Google" id="ProtNLM"/>
    </source>
</evidence>
<evidence type="ECO:0000256" key="6">
    <source>
        <dbReference type="ARBA" id="ARBA00038447"/>
    </source>
</evidence>
<evidence type="ECO:0000256" key="4">
    <source>
        <dbReference type="ARBA" id="ARBA00023242"/>
    </source>
</evidence>
<dbReference type="GO" id="GO:0007064">
    <property type="term" value="P:mitotic sister chromatid cohesion"/>
    <property type="evidence" value="ECO:0007669"/>
    <property type="project" value="InterPro"/>
</dbReference>
<proteinExistence type="inferred from homology"/>
<dbReference type="EMBL" id="JARAKH010000005">
    <property type="protein sequence ID" value="KAK8403824.1"/>
    <property type="molecule type" value="Genomic_DNA"/>
</dbReference>
<evidence type="ECO:0000256" key="3">
    <source>
        <dbReference type="ARBA" id="ARBA00023125"/>
    </source>
</evidence>
<dbReference type="Proteomes" id="UP001487740">
    <property type="component" value="Unassembled WGS sequence"/>
</dbReference>
<comment type="caution">
    <text evidence="7">The sequence shown here is derived from an EMBL/GenBank/DDBJ whole genome shotgun (WGS) entry which is preliminary data.</text>
</comment>
<gene>
    <name evidence="7" type="ORF">O3P69_000125</name>
</gene>
<organism evidence="7 8">
    <name type="scientific">Scylla paramamosain</name>
    <name type="common">Mud crab</name>
    <dbReference type="NCBI Taxonomy" id="85552"/>
    <lineage>
        <taxon>Eukaryota</taxon>
        <taxon>Metazoa</taxon>
        <taxon>Ecdysozoa</taxon>
        <taxon>Arthropoda</taxon>
        <taxon>Crustacea</taxon>
        <taxon>Multicrustacea</taxon>
        <taxon>Malacostraca</taxon>
        <taxon>Eumalacostraca</taxon>
        <taxon>Eucarida</taxon>
        <taxon>Decapoda</taxon>
        <taxon>Pleocyemata</taxon>
        <taxon>Brachyura</taxon>
        <taxon>Eubrachyura</taxon>
        <taxon>Portunoidea</taxon>
        <taxon>Portunidae</taxon>
        <taxon>Portuninae</taxon>
        <taxon>Scylla</taxon>
    </lineage>
</organism>
<comment type="subcellular location">
    <subcellularLocation>
        <location evidence="1">Nucleus</location>
    </subcellularLocation>
</comment>
<evidence type="ECO:0000256" key="2">
    <source>
        <dbReference type="ARBA" id="ARBA00022705"/>
    </source>
</evidence>
<dbReference type="GO" id="GO:0031390">
    <property type="term" value="C:Ctf18 RFC-like complex"/>
    <property type="evidence" value="ECO:0007669"/>
    <property type="project" value="InterPro"/>
</dbReference>
<protein>
    <recommendedName>
        <fullName evidence="9">Chromosome transmission fidelity protein 8</fullName>
    </recommendedName>
</protein>
<dbReference type="PANTHER" id="PTHR28605:SF1">
    <property type="entry name" value="CHROMOSOME TRANSMISSION FIDELITY FACTOR 8"/>
    <property type="match status" value="1"/>
</dbReference>
<evidence type="ECO:0000256" key="5">
    <source>
        <dbReference type="ARBA" id="ARBA00023306"/>
    </source>
</evidence>